<dbReference type="AlphaFoldDB" id="A0A8K0WSN2"/>
<feature type="domain" description="Tri-helical" evidence="3">
    <location>
        <begin position="225"/>
        <end position="308"/>
    </location>
</feature>
<sequence length="656" mass="72583">MAVLTKYAVLSSSSSSCLSASVMVYDWEAHQQTCYQLYIKEGRSLEEIMDHMKRVHSFTPSKRAYQVQFRNWKFPSKHKPAYKNEPLVARIRELWEQNMGQPEMLQVLGQEGYQIKPRELMRVRSMNRLLLRAANQHKPGPEDHETSSLDEESVLTTLSEDGTGPDEYASLAEGLGTPENLTGASQTASLNETRPAKKRRGRLVQATDGSSTVVRFPSEMPLEEARVTLGLTPTEYRGVRSVFASICQEEGVTKKTLVGPDRWEAIKKRLIGGNQQLQAALWKSRDDAETKKLALDIICTEVTKRMRSNGARMTLAQTKNILGFNPEETRMVRAAFTNVLRDARFTYKSSATPEQWEQLKYKWAEQCELVRNMNSETTDEEAQKKARALELLARDVVKRIRDEKLSKRKRNDMEKLDDAQDQGPADFAEAGFVTKPTEPASSLAHEAELDDDLVSSNFDDISEASEPHEMSFAPTSTPMAAHLPMALQGQPPGMSGHPSQLSQASRIIGSSLPGAMPLDAHVGSSLMLGAGSGVGFMDATYTHPQYTAAPGQAGVFSSVTTVPAGFAAYLRLHPSSRVVSDTSLWIATLNLPSVQELRQTAVQNYPGAVCLRIEGIVKDGKGGEIPLPIEQDQELSAYLAHLQGAAPTFNVQLWKT</sequence>
<evidence type="ECO:0000256" key="1">
    <source>
        <dbReference type="SAM" id="MobiDB-lite"/>
    </source>
</evidence>
<proteinExistence type="predicted"/>
<reference evidence="5" key="1">
    <citation type="journal article" date="2021" name="Nat. Commun.">
        <title>Genetic determinants of endophytism in the Arabidopsis root mycobiome.</title>
        <authorList>
            <person name="Mesny F."/>
            <person name="Miyauchi S."/>
            <person name="Thiergart T."/>
            <person name="Pickel B."/>
            <person name="Atanasova L."/>
            <person name="Karlsson M."/>
            <person name="Huettel B."/>
            <person name="Barry K.W."/>
            <person name="Haridas S."/>
            <person name="Chen C."/>
            <person name="Bauer D."/>
            <person name="Andreopoulos W."/>
            <person name="Pangilinan J."/>
            <person name="LaButti K."/>
            <person name="Riley R."/>
            <person name="Lipzen A."/>
            <person name="Clum A."/>
            <person name="Drula E."/>
            <person name="Henrissat B."/>
            <person name="Kohler A."/>
            <person name="Grigoriev I.V."/>
            <person name="Martin F.M."/>
            <person name="Hacquard S."/>
        </authorList>
    </citation>
    <scope>NUCLEOTIDE SEQUENCE</scope>
    <source>
        <strain evidence="5">MPI-CAGE-CH-0235</strain>
    </source>
</reference>
<evidence type="ECO:0000259" key="2">
    <source>
        <dbReference type="Pfam" id="PF14420"/>
    </source>
</evidence>
<dbReference type="InterPro" id="IPR057940">
    <property type="entry name" value="Tri-helical_dom"/>
</dbReference>
<evidence type="ECO:0000259" key="4">
    <source>
        <dbReference type="Pfam" id="PF24962"/>
    </source>
</evidence>
<accession>A0A8K0WSN2</accession>
<dbReference type="Pfam" id="PF24962">
    <property type="entry name" value="DUF7767"/>
    <property type="match status" value="1"/>
</dbReference>
<dbReference type="OrthoDB" id="4115389at2759"/>
<feature type="compositionally biased region" description="Polar residues" evidence="1">
    <location>
        <begin position="179"/>
        <end position="192"/>
    </location>
</feature>
<dbReference type="PANTHER" id="PTHR38788">
    <property type="entry name" value="CLR5 DOMAIN-CONTAINING PROTEIN"/>
    <property type="match status" value="1"/>
</dbReference>
<organism evidence="5 6">
    <name type="scientific">Stachybotrys elegans</name>
    <dbReference type="NCBI Taxonomy" id="80388"/>
    <lineage>
        <taxon>Eukaryota</taxon>
        <taxon>Fungi</taxon>
        <taxon>Dikarya</taxon>
        <taxon>Ascomycota</taxon>
        <taxon>Pezizomycotina</taxon>
        <taxon>Sordariomycetes</taxon>
        <taxon>Hypocreomycetidae</taxon>
        <taxon>Hypocreales</taxon>
        <taxon>Stachybotryaceae</taxon>
        <taxon>Stachybotrys</taxon>
    </lineage>
</organism>
<dbReference type="PANTHER" id="PTHR38788:SF5">
    <property type="entry name" value="CLR5 DOMAIN-CONTAINING PROTEIN"/>
    <property type="match status" value="1"/>
</dbReference>
<dbReference type="Proteomes" id="UP000813444">
    <property type="component" value="Unassembled WGS sequence"/>
</dbReference>
<protein>
    <recommendedName>
        <fullName evidence="7">Clr5 domain-containing protein</fullName>
    </recommendedName>
</protein>
<evidence type="ECO:0000259" key="3">
    <source>
        <dbReference type="Pfam" id="PF24465"/>
    </source>
</evidence>
<dbReference type="PROSITE" id="PS51257">
    <property type="entry name" value="PROKAR_LIPOPROTEIN"/>
    <property type="match status" value="1"/>
</dbReference>
<evidence type="ECO:0000313" key="6">
    <source>
        <dbReference type="Proteomes" id="UP000813444"/>
    </source>
</evidence>
<feature type="domain" description="Clr5" evidence="2">
    <location>
        <begin position="23"/>
        <end position="75"/>
    </location>
</feature>
<evidence type="ECO:0008006" key="7">
    <source>
        <dbReference type="Google" id="ProtNLM"/>
    </source>
</evidence>
<feature type="domain" description="Tri-helical" evidence="3">
    <location>
        <begin position="319"/>
        <end position="403"/>
    </location>
</feature>
<dbReference type="EMBL" id="JAGPNK010000006">
    <property type="protein sequence ID" value="KAH7320015.1"/>
    <property type="molecule type" value="Genomic_DNA"/>
</dbReference>
<gene>
    <name evidence="5" type="ORF">B0I35DRAFT_408741</name>
</gene>
<dbReference type="InterPro" id="IPR056669">
    <property type="entry name" value="DUF7767"/>
</dbReference>
<evidence type="ECO:0000313" key="5">
    <source>
        <dbReference type="EMBL" id="KAH7320015.1"/>
    </source>
</evidence>
<feature type="region of interest" description="Disordered" evidence="1">
    <location>
        <begin position="134"/>
        <end position="208"/>
    </location>
</feature>
<dbReference type="Pfam" id="PF24465">
    <property type="entry name" value="Tri-helical"/>
    <property type="match status" value="2"/>
</dbReference>
<dbReference type="InterPro" id="IPR025676">
    <property type="entry name" value="Clr5_dom"/>
</dbReference>
<keyword evidence="6" id="KW-1185">Reference proteome</keyword>
<name>A0A8K0WSN2_9HYPO</name>
<comment type="caution">
    <text evidence="5">The sequence shown here is derived from an EMBL/GenBank/DDBJ whole genome shotgun (WGS) entry which is preliminary data.</text>
</comment>
<dbReference type="Pfam" id="PF14420">
    <property type="entry name" value="Clr5"/>
    <property type="match status" value="1"/>
</dbReference>
<feature type="domain" description="DUF7767" evidence="4">
    <location>
        <begin position="565"/>
        <end position="654"/>
    </location>
</feature>